<evidence type="ECO:0000313" key="2">
    <source>
        <dbReference type="EMBL" id="KAK0496495.1"/>
    </source>
</evidence>
<feature type="compositionally biased region" description="Basic and acidic residues" evidence="1">
    <location>
        <begin position="17"/>
        <end position="27"/>
    </location>
</feature>
<sequence length="576" mass="63238">MVNTKKAPAPQEESDVEMDKCTEKDVEQPPQADASDVQMEVEVESVQGTEVGKDEGLDSTAKSLEQGHVMPALDKDANPTTPSGSQVGDSDIDNVTVTPTGNAACLHKWKSKTIEDKPAFTLGPNPFLPLFVQDEPLSKKAKQEEKGSDEYKDELLDDHEEDDFQSTPPLDEEDTEQQEESNNDTMKIAVAPWTLVVKAPQLAAWQAAGELPTGPVDPFVRRLPGAEDDGAAPAPPLPLNQMQSALAPTAPPATMLPGNTSMLTSLPAQDLAMMFVPTTMSNQSTPPASRNESLVTILTDVHGPFGPHSILPQHVFHNYDSSQVAALFSTRQPGNILAVVWGLEYRNLTYATEARLGAVLRAFFPNQELHLQIVPPCPPPSYHVKGLLPPMVQKHKMKAKILHKGFIPTNLNSYQILDTDDFITDFIFMIDGLNAPHNENGQKMVEKLIKDQLYVSAAIWSFLSNHHDAIDPSFLTNDIPLLIILSLEARGIWVEGRKGELGRQVWNIWIVHPMKVPSFHLQWLSALKSAFPIRSGSGFRGIARVIDIPFFCKGCKGESHPTSLCPLKECLGDVLK</sequence>
<name>A0AA39Q5G5_9AGAR</name>
<protein>
    <submittedName>
        <fullName evidence="2">Uncharacterized protein</fullName>
    </submittedName>
</protein>
<proteinExistence type="predicted"/>
<dbReference type="AlphaFoldDB" id="A0AA39Q5G5"/>
<reference evidence="2" key="1">
    <citation type="submission" date="2023-06" db="EMBL/GenBank/DDBJ databases">
        <authorList>
            <consortium name="Lawrence Berkeley National Laboratory"/>
            <person name="Ahrendt S."/>
            <person name="Sahu N."/>
            <person name="Indic B."/>
            <person name="Wong-Bajracharya J."/>
            <person name="Merenyi Z."/>
            <person name="Ke H.-M."/>
            <person name="Monk M."/>
            <person name="Kocsube S."/>
            <person name="Drula E."/>
            <person name="Lipzen A."/>
            <person name="Balint B."/>
            <person name="Henrissat B."/>
            <person name="Andreopoulos B."/>
            <person name="Martin F.M."/>
            <person name="Harder C.B."/>
            <person name="Rigling D."/>
            <person name="Ford K.L."/>
            <person name="Foster G.D."/>
            <person name="Pangilinan J."/>
            <person name="Papanicolaou A."/>
            <person name="Barry K."/>
            <person name="LaButti K."/>
            <person name="Viragh M."/>
            <person name="Koriabine M."/>
            <person name="Yan M."/>
            <person name="Riley R."/>
            <person name="Champramary S."/>
            <person name="Plett K.L."/>
            <person name="Tsai I.J."/>
            <person name="Slot J."/>
            <person name="Sipos G."/>
            <person name="Plett J."/>
            <person name="Nagy L.G."/>
            <person name="Grigoriev I.V."/>
        </authorList>
    </citation>
    <scope>NUCLEOTIDE SEQUENCE</scope>
    <source>
        <strain evidence="2">HWK02</strain>
    </source>
</reference>
<feature type="region of interest" description="Disordered" evidence="1">
    <location>
        <begin position="1"/>
        <end position="98"/>
    </location>
</feature>
<evidence type="ECO:0000313" key="3">
    <source>
        <dbReference type="Proteomes" id="UP001175228"/>
    </source>
</evidence>
<dbReference type="EMBL" id="JAUEPU010000015">
    <property type="protein sequence ID" value="KAK0496495.1"/>
    <property type="molecule type" value="Genomic_DNA"/>
</dbReference>
<keyword evidence="3" id="KW-1185">Reference proteome</keyword>
<feature type="region of interest" description="Disordered" evidence="1">
    <location>
        <begin position="159"/>
        <end position="183"/>
    </location>
</feature>
<gene>
    <name evidence="2" type="ORF">EDD18DRAFT_1105609</name>
</gene>
<feature type="compositionally biased region" description="Acidic residues" evidence="1">
    <location>
        <begin position="159"/>
        <end position="182"/>
    </location>
</feature>
<accession>A0AA39Q5G5</accession>
<organism evidence="2 3">
    <name type="scientific">Armillaria luteobubalina</name>
    <dbReference type="NCBI Taxonomy" id="153913"/>
    <lineage>
        <taxon>Eukaryota</taxon>
        <taxon>Fungi</taxon>
        <taxon>Dikarya</taxon>
        <taxon>Basidiomycota</taxon>
        <taxon>Agaricomycotina</taxon>
        <taxon>Agaricomycetes</taxon>
        <taxon>Agaricomycetidae</taxon>
        <taxon>Agaricales</taxon>
        <taxon>Marasmiineae</taxon>
        <taxon>Physalacriaceae</taxon>
        <taxon>Armillaria</taxon>
    </lineage>
</organism>
<feature type="compositionally biased region" description="Polar residues" evidence="1">
    <location>
        <begin position="78"/>
        <end position="98"/>
    </location>
</feature>
<dbReference type="Proteomes" id="UP001175228">
    <property type="component" value="Unassembled WGS sequence"/>
</dbReference>
<comment type="caution">
    <text evidence="2">The sequence shown here is derived from an EMBL/GenBank/DDBJ whole genome shotgun (WGS) entry which is preliminary data.</text>
</comment>
<evidence type="ECO:0000256" key="1">
    <source>
        <dbReference type="SAM" id="MobiDB-lite"/>
    </source>
</evidence>